<reference evidence="11 12" key="1">
    <citation type="submission" date="2018-12" db="EMBL/GenBank/DDBJ databases">
        <authorList>
            <person name="Chong R.A."/>
        </authorList>
    </citation>
    <scope>NUCLEOTIDE SEQUENCE [LARGE SCALE GENOMIC DNA]</scope>
    <source>
        <strain evidence="11 12">Sav</strain>
    </source>
</reference>
<accession>A0A4D6YGD6</accession>
<dbReference type="EMBL" id="CP034855">
    <property type="protein sequence ID" value="QCI25451.1"/>
    <property type="molecule type" value="Genomic_DNA"/>
</dbReference>
<evidence type="ECO:0000256" key="2">
    <source>
        <dbReference type="ARBA" id="ARBA00022452"/>
    </source>
</evidence>
<evidence type="ECO:0000256" key="1">
    <source>
        <dbReference type="ARBA" id="ARBA00004370"/>
    </source>
</evidence>
<keyword evidence="2 8" id="KW-1134">Transmembrane beta strand</keyword>
<protein>
    <recommendedName>
        <fullName evidence="8 9">Outer membrane protein assembly factor BamA</fullName>
    </recommendedName>
</protein>
<organism evidence="11 12">
    <name type="scientific">Buchnera aphidicola</name>
    <name type="common">Sitobion avenae</name>
    <dbReference type="NCBI Taxonomy" id="571428"/>
    <lineage>
        <taxon>Bacteria</taxon>
        <taxon>Pseudomonadati</taxon>
        <taxon>Pseudomonadota</taxon>
        <taxon>Gammaproteobacteria</taxon>
        <taxon>Enterobacterales</taxon>
        <taxon>Erwiniaceae</taxon>
        <taxon>Buchnera</taxon>
    </lineage>
</organism>
<keyword evidence="3 8" id="KW-0812">Transmembrane</keyword>
<dbReference type="PANTHER" id="PTHR12815:SF23">
    <property type="entry name" value="OUTER MEMBRANE PROTEIN ASSEMBLY FACTOR BAMA"/>
    <property type="match status" value="1"/>
</dbReference>
<feature type="domain" description="POTRA" evidence="10">
    <location>
        <begin position="347"/>
        <end position="421"/>
    </location>
</feature>
<evidence type="ECO:0000313" key="12">
    <source>
        <dbReference type="Proteomes" id="UP000298585"/>
    </source>
</evidence>
<keyword evidence="4 8" id="KW-0732">Signal</keyword>
<dbReference type="InterPro" id="IPR010827">
    <property type="entry name" value="BamA/TamA_POTRA"/>
</dbReference>
<evidence type="ECO:0000256" key="9">
    <source>
        <dbReference type="NCBIfam" id="TIGR03303"/>
    </source>
</evidence>
<sequence length="803" mass="93107" precursor="true">MLIKNFFIAFLIFFNVVACAKNTWIVKDIQFKGLKNFSQNEALKNIVFNIGNEISQNDINNSIKSLFKTGRFEDIQVFSSEKTLVFNIRERPIISDVVVSGNYIVKNSILDAFLKNLNIKKGSSFNDYFINVFIKTIETFYCDLGRYKPSVKILKTFSKNNIVNLKILINEGLPIKINNIKILGIQHFPTEKIISLFKLKDHRSWWNFLDKCTYSPKQLNSDLEHLKDFYLNHGYFNFHLNSKKVDFFQNNNKVNIIINISEGKKYRISDFFINGNVFPYEKLIKSFIKINRNEVYSKEKIDFIVNKTIRFLSEKGYINASIEVDPKIDYEKKTIVLNFNMDFKNRFSVKRIRFVGNEITQDDVLRREMKQIEGKYFNVKLVELGKKLLENTKYFSNVEIITKLNSRKSNQVDIIYKVKEQSTGSINFGLGYGVDSGTSFNTSFSQENILGSGNSVKASFIKNNNQKYADISMSYPYLFSNNSVDFNTRFFYNDFKYNFNSISNTIKNTYGFESNLGLLVNNANRVNFGFGYTHNGINNKAKKIGSILEENTLLDTTIFLKNSVVDDFTLNYSWIYNSLEYFYFPISGNQTYFGGKNTVPGSDNNFYKTVLDSEEYIPLNKEKSFIFLSHIYMGIGNSFDKEKLPFYENFYAGSGNNIRGFRMNTIGPKTIYNDTDLKDCVGYKKNNNVCESIDSIGGNLTLVSNLELIVPLPFIKDKYSKFLRASLFFDFGNVWDTQSDDMKNINSFSFLKDNIFNDIYSSVGLSLQWFSPIGPLVFSYGIPLQKNKNYQLEQFQFNFGKNW</sequence>
<proteinExistence type="inferred from homology"/>
<dbReference type="InterPro" id="IPR000184">
    <property type="entry name" value="Bac_surfAg_D15"/>
</dbReference>
<dbReference type="GO" id="GO:0051205">
    <property type="term" value="P:protein insertion into membrane"/>
    <property type="evidence" value="ECO:0007669"/>
    <property type="project" value="UniProtKB-UniRule"/>
</dbReference>
<keyword evidence="7 8" id="KW-0998">Cell outer membrane</keyword>
<feature type="domain" description="POTRA" evidence="10">
    <location>
        <begin position="24"/>
        <end position="91"/>
    </location>
</feature>
<dbReference type="InterPro" id="IPR023707">
    <property type="entry name" value="OM_assembly_BamA"/>
</dbReference>
<dbReference type="RefSeq" id="WP_158338277.1">
    <property type="nucleotide sequence ID" value="NZ_CP034855.1"/>
</dbReference>
<dbReference type="InterPro" id="IPR039910">
    <property type="entry name" value="D15-like"/>
</dbReference>
<name>A0A4D6YGD6_9GAMM</name>
<gene>
    <name evidence="8 11" type="primary">bamA</name>
    <name evidence="11" type="ORF">D9V77_01180</name>
</gene>
<evidence type="ECO:0000256" key="5">
    <source>
        <dbReference type="ARBA" id="ARBA00022737"/>
    </source>
</evidence>
<dbReference type="PANTHER" id="PTHR12815">
    <property type="entry name" value="SORTING AND ASSEMBLY MACHINERY SAMM50 PROTEIN FAMILY MEMBER"/>
    <property type="match status" value="1"/>
</dbReference>
<evidence type="ECO:0000256" key="4">
    <source>
        <dbReference type="ARBA" id="ARBA00022729"/>
    </source>
</evidence>
<evidence type="ECO:0000259" key="10">
    <source>
        <dbReference type="PROSITE" id="PS51779"/>
    </source>
</evidence>
<dbReference type="GO" id="GO:1990063">
    <property type="term" value="C:Bam protein complex"/>
    <property type="evidence" value="ECO:0007669"/>
    <property type="project" value="TreeGrafter"/>
</dbReference>
<evidence type="ECO:0000256" key="3">
    <source>
        <dbReference type="ARBA" id="ARBA00022692"/>
    </source>
</evidence>
<feature type="signal peptide" evidence="8">
    <location>
        <begin position="1"/>
        <end position="20"/>
    </location>
</feature>
<keyword evidence="6 8" id="KW-0472">Membrane</keyword>
<dbReference type="HAMAP" id="MF_01430">
    <property type="entry name" value="OM_assembly_BamA"/>
    <property type="match status" value="1"/>
</dbReference>
<dbReference type="Pfam" id="PF01103">
    <property type="entry name" value="Omp85"/>
    <property type="match status" value="1"/>
</dbReference>
<comment type="similarity">
    <text evidence="8">Belongs to the BamA family.</text>
</comment>
<dbReference type="PIRSF" id="PIRSF006076">
    <property type="entry name" value="OM_assembly_OMP85"/>
    <property type="match status" value="1"/>
</dbReference>
<evidence type="ECO:0000313" key="11">
    <source>
        <dbReference type="EMBL" id="QCI25451.1"/>
    </source>
</evidence>
<feature type="chain" id="PRO_5021058281" description="Outer membrane protein assembly factor BamA" evidence="8">
    <location>
        <begin position="21"/>
        <end position="803"/>
    </location>
</feature>
<evidence type="ECO:0000256" key="7">
    <source>
        <dbReference type="ARBA" id="ARBA00023237"/>
    </source>
</evidence>
<dbReference type="Proteomes" id="UP000298585">
    <property type="component" value="Chromosome"/>
</dbReference>
<dbReference type="OrthoDB" id="9803054at2"/>
<evidence type="ECO:0000256" key="8">
    <source>
        <dbReference type="HAMAP-Rule" id="MF_01430"/>
    </source>
</evidence>
<dbReference type="InterPro" id="IPR034746">
    <property type="entry name" value="POTRA"/>
</dbReference>
<comment type="function">
    <text evidence="8">Part of the outer membrane protein assembly complex, which is involved in assembly and insertion of beta-barrel proteins into the outer membrane. Constitutes, with BamD, the core component of the assembly machinery.</text>
</comment>
<dbReference type="Gene3D" id="3.10.20.310">
    <property type="entry name" value="membrane protein fhac"/>
    <property type="match status" value="5"/>
</dbReference>
<feature type="domain" description="POTRA" evidence="10">
    <location>
        <begin position="92"/>
        <end position="172"/>
    </location>
</feature>
<evidence type="ECO:0000256" key="6">
    <source>
        <dbReference type="ARBA" id="ARBA00023136"/>
    </source>
</evidence>
<dbReference type="NCBIfam" id="TIGR03303">
    <property type="entry name" value="OM_YaeT"/>
    <property type="match status" value="1"/>
</dbReference>
<feature type="domain" description="POTRA" evidence="10">
    <location>
        <begin position="175"/>
        <end position="263"/>
    </location>
</feature>
<comment type="subunit">
    <text evidence="8">Part of the Bam complex, which is composed of the outer membrane protein BamA, and four lipoproteins BamB, BamC, BamD and BamE.</text>
</comment>
<comment type="subcellular location">
    <subcellularLocation>
        <location evidence="8">Cell outer membrane</location>
    </subcellularLocation>
    <subcellularLocation>
        <location evidence="1">Membrane</location>
    </subcellularLocation>
</comment>
<dbReference type="AlphaFoldDB" id="A0A4D6YGD6"/>
<dbReference type="Pfam" id="PF07244">
    <property type="entry name" value="POTRA"/>
    <property type="match status" value="5"/>
</dbReference>
<dbReference type="PROSITE" id="PS51779">
    <property type="entry name" value="POTRA"/>
    <property type="match status" value="4"/>
</dbReference>
<dbReference type="GO" id="GO:0043165">
    <property type="term" value="P:Gram-negative-bacterium-type cell outer membrane assembly"/>
    <property type="evidence" value="ECO:0007669"/>
    <property type="project" value="UniProtKB-UniRule"/>
</dbReference>
<dbReference type="Gene3D" id="2.40.160.50">
    <property type="entry name" value="membrane protein fhac: a member of the omp85/tpsb transporter family"/>
    <property type="match status" value="1"/>
</dbReference>
<reference evidence="11 12" key="2">
    <citation type="submission" date="2019-05" db="EMBL/GenBank/DDBJ databases">
        <title>Genome evolution of the obligate endosymbiont Buchnera aphidicola.</title>
        <authorList>
            <person name="Moran N.A."/>
        </authorList>
    </citation>
    <scope>NUCLEOTIDE SEQUENCE [LARGE SCALE GENOMIC DNA]</scope>
    <source>
        <strain evidence="11 12">Sav</strain>
    </source>
</reference>
<keyword evidence="5 8" id="KW-0677">Repeat</keyword>